<evidence type="ECO:0000313" key="1">
    <source>
        <dbReference type="EMBL" id="GGJ67296.1"/>
    </source>
</evidence>
<proteinExistence type="predicted"/>
<keyword evidence="2" id="KW-1185">Reference proteome</keyword>
<organism evidence="1 2">
    <name type="scientific">Streptomyces lacrimifluminis</name>
    <dbReference type="NCBI Taxonomy" id="1500077"/>
    <lineage>
        <taxon>Bacteria</taxon>
        <taxon>Bacillati</taxon>
        <taxon>Actinomycetota</taxon>
        <taxon>Actinomycetes</taxon>
        <taxon>Kitasatosporales</taxon>
        <taxon>Streptomycetaceae</taxon>
        <taxon>Streptomyces</taxon>
    </lineage>
</organism>
<name>A0A917UM20_9ACTN</name>
<accession>A0A917UM20</accession>
<gene>
    <name evidence="1" type="ORF">GCM10012282_75410</name>
</gene>
<dbReference type="AlphaFoldDB" id="A0A917UM20"/>
<dbReference type="EMBL" id="BMMU01000046">
    <property type="protein sequence ID" value="GGJ67296.1"/>
    <property type="molecule type" value="Genomic_DNA"/>
</dbReference>
<sequence>MRKSPSGVGVVVLTLTGAGVLSAAGSMVPTPTVTGRVVVVEVASVQDPIWD</sequence>
<reference evidence="1" key="2">
    <citation type="submission" date="2020-09" db="EMBL/GenBank/DDBJ databases">
        <authorList>
            <person name="Sun Q."/>
            <person name="Zhou Y."/>
        </authorList>
    </citation>
    <scope>NUCLEOTIDE SEQUENCE</scope>
    <source>
        <strain evidence="1">CGMCC 4.7272</strain>
    </source>
</reference>
<protein>
    <submittedName>
        <fullName evidence="1">Uncharacterized protein</fullName>
    </submittedName>
</protein>
<dbReference type="Proteomes" id="UP000625682">
    <property type="component" value="Unassembled WGS sequence"/>
</dbReference>
<reference evidence="1" key="1">
    <citation type="journal article" date="2014" name="Int. J. Syst. Evol. Microbiol.">
        <title>Complete genome sequence of Corynebacterium casei LMG S-19264T (=DSM 44701T), isolated from a smear-ripened cheese.</title>
        <authorList>
            <consortium name="US DOE Joint Genome Institute (JGI-PGF)"/>
            <person name="Walter F."/>
            <person name="Albersmeier A."/>
            <person name="Kalinowski J."/>
            <person name="Ruckert C."/>
        </authorList>
    </citation>
    <scope>NUCLEOTIDE SEQUENCE</scope>
    <source>
        <strain evidence="1">CGMCC 4.7272</strain>
    </source>
</reference>
<evidence type="ECO:0000313" key="2">
    <source>
        <dbReference type="Proteomes" id="UP000625682"/>
    </source>
</evidence>
<comment type="caution">
    <text evidence="1">The sequence shown here is derived from an EMBL/GenBank/DDBJ whole genome shotgun (WGS) entry which is preliminary data.</text>
</comment>